<sequence>MAEERQPLAFAEPAPDVVLGMGANAIVLRIALEASRSSSRSKSISAESEKKPPPSSAAAAADGAAAAANGAAAAADGAAAADARPPKMRRLDTAAALESVPQVSRAGVTPAVKWWDAAVKRSFSLPKMLAMIGADSEASAARRLRFAGVLNDEGRLLHFYGLGLAVASSCADRQTFHFEAVLLSQFDDRFSTYTLKRFMENYMALTENMDEGGEEETAEKARVVQLQRHFSIIHVKELLESLLDGFRDLTRAGVQSFDFNHLSNVLISRDYRKARLIDIDDHQVLGGSKELPHLAVELATLLPQLVQQLLLAKGRGRSFVTNKISEVRRAACKSDDTAKAILRELLRDAFFRELAPAEPGEPTGAAASAEAAHLDSLVEWLFAVILKRAPWTTWTDDLYDCMRCIDFMPIQ</sequence>
<dbReference type="Proteomes" id="UP000013827">
    <property type="component" value="Unassembled WGS sequence"/>
</dbReference>
<organism evidence="2 3">
    <name type="scientific">Emiliania huxleyi (strain CCMP1516)</name>
    <dbReference type="NCBI Taxonomy" id="280463"/>
    <lineage>
        <taxon>Eukaryota</taxon>
        <taxon>Haptista</taxon>
        <taxon>Haptophyta</taxon>
        <taxon>Prymnesiophyceae</taxon>
        <taxon>Isochrysidales</taxon>
        <taxon>Noelaerhabdaceae</taxon>
        <taxon>Emiliania</taxon>
    </lineage>
</organism>
<name>A0A0D3KDN2_EMIH1</name>
<dbReference type="KEGG" id="ehx:EMIHUDRAFT_441455"/>
<protein>
    <submittedName>
        <fullName evidence="2">Uncharacterized protein</fullName>
    </submittedName>
</protein>
<reference evidence="3" key="1">
    <citation type="journal article" date="2013" name="Nature">
        <title>Pan genome of the phytoplankton Emiliania underpins its global distribution.</title>
        <authorList>
            <person name="Read B.A."/>
            <person name="Kegel J."/>
            <person name="Klute M.J."/>
            <person name="Kuo A."/>
            <person name="Lefebvre S.C."/>
            <person name="Maumus F."/>
            <person name="Mayer C."/>
            <person name="Miller J."/>
            <person name="Monier A."/>
            <person name="Salamov A."/>
            <person name="Young J."/>
            <person name="Aguilar M."/>
            <person name="Claverie J.M."/>
            <person name="Frickenhaus S."/>
            <person name="Gonzalez K."/>
            <person name="Herman E.K."/>
            <person name="Lin Y.C."/>
            <person name="Napier J."/>
            <person name="Ogata H."/>
            <person name="Sarno A.F."/>
            <person name="Shmutz J."/>
            <person name="Schroeder D."/>
            <person name="de Vargas C."/>
            <person name="Verret F."/>
            <person name="von Dassow P."/>
            <person name="Valentin K."/>
            <person name="Van de Peer Y."/>
            <person name="Wheeler G."/>
            <person name="Dacks J.B."/>
            <person name="Delwiche C.F."/>
            <person name="Dyhrman S.T."/>
            <person name="Glockner G."/>
            <person name="John U."/>
            <person name="Richards T."/>
            <person name="Worden A.Z."/>
            <person name="Zhang X."/>
            <person name="Grigoriev I.V."/>
            <person name="Allen A.E."/>
            <person name="Bidle K."/>
            <person name="Borodovsky M."/>
            <person name="Bowler C."/>
            <person name="Brownlee C."/>
            <person name="Cock J.M."/>
            <person name="Elias M."/>
            <person name="Gladyshev V.N."/>
            <person name="Groth M."/>
            <person name="Guda C."/>
            <person name="Hadaegh A."/>
            <person name="Iglesias-Rodriguez M.D."/>
            <person name="Jenkins J."/>
            <person name="Jones B.M."/>
            <person name="Lawson T."/>
            <person name="Leese F."/>
            <person name="Lindquist E."/>
            <person name="Lobanov A."/>
            <person name="Lomsadze A."/>
            <person name="Malik S.B."/>
            <person name="Marsh M.E."/>
            <person name="Mackinder L."/>
            <person name="Mock T."/>
            <person name="Mueller-Roeber B."/>
            <person name="Pagarete A."/>
            <person name="Parker M."/>
            <person name="Probert I."/>
            <person name="Quesneville H."/>
            <person name="Raines C."/>
            <person name="Rensing S.A."/>
            <person name="Riano-Pachon D.M."/>
            <person name="Richier S."/>
            <person name="Rokitta S."/>
            <person name="Shiraiwa Y."/>
            <person name="Soanes D.M."/>
            <person name="van der Giezen M."/>
            <person name="Wahlund T.M."/>
            <person name="Williams B."/>
            <person name="Wilson W."/>
            <person name="Wolfe G."/>
            <person name="Wurch L.L."/>
        </authorList>
    </citation>
    <scope>NUCLEOTIDE SEQUENCE</scope>
</reference>
<evidence type="ECO:0000313" key="3">
    <source>
        <dbReference type="Proteomes" id="UP000013827"/>
    </source>
</evidence>
<dbReference type="AlphaFoldDB" id="A0A0D3KDN2"/>
<accession>A0A0D3KDN2</accession>
<dbReference type="EnsemblProtists" id="EOD33867">
    <property type="protein sequence ID" value="EOD33867"/>
    <property type="gene ID" value="EMIHUDRAFT_441455"/>
</dbReference>
<evidence type="ECO:0000256" key="1">
    <source>
        <dbReference type="SAM" id="MobiDB-lite"/>
    </source>
</evidence>
<reference evidence="2" key="2">
    <citation type="submission" date="2024-10" db="UniProtKB">
        <authorList>
            <consortium name="EnsemblProtists"/>
        </authorList>
    </citation>
    <scope>IDENTIFICATION</scope>
</reference>
<feature type="region of interest" description="Disordered" evidence="1">
    <location>
        <begin position="34"/>
        <end position="61"/>
    </location>
</feature>
<dbReference type="HOGENOM" id="CLU_669852_0_0_1"/>
<proteinExistence type="predicted"/>
<feature type="compositionally biased region" description="Low complexity" evidence="1">
    <location>
        <begin position="34"/>
        <end position="46"/>
    </location>
</feature>
<dbReference type="GeneID" id="17279138"/>
<evidence type="ECO:0000313" key="2">
    <source>
        <dbReference type="EnsemblProtists" id="EOD33867"/>
    </source>
</evidence>
<dbReference type="PaxDb" id="2903-EOD33867"/>
<keyword evidence="3" id="KW-1185">Reference proteome</keyword>
<dbReference type="RefSeq" id="XP_005786296.1">
    <property type="nucleotide sequence ID" value="XM_005786239.1"/>
</dbReference>